<dbReference type="SUPFAM" id="SSF53335">
    <property type="entry name" value="S-adenosyl-L-methionine-dependent methyltransferases"/>
    <property type="match status" value="1"/>
</dbReference>
<feature type="domain" description="Methyltransferase" evidence="1">
    <location>
        <begin position="39"/>
        <end position="163"/>
    </location>
</feature>
<dbReference type="InterPro" id="IPR029063">
    <property type="entry name" value="SAM-dependent_MTases_sf"/>
</dbReference>
<dbReference type="PANTHER" id="PTHR43591:SF24">
    <property type="entry name" value="2-METHOXY-6-POLYPRENYL-1,4-BENZOQUINOL METHYLASE, MITOCHONDRIAL"/>
    <property type="match status" value="1"/>
</dbReference>
<keyword evidence="2" id="KW-0489">Methyltransferase</keyword>
<comment type="caution">
    <text evidence="2">The sequence shown here is derived from an EMBL/GenBank/DDBJ whole genome shotgun (WGS) entry which is preliminary data.</text>
</comment>
<gene>
    <name evidence="2" type="ORF">CONPUDRAFT_164495</name>
</gene>
<dbReference type="KEGG" id="cput:CONPUDRAFT_164495"/>
<dbReference type="PANTHER" id="PTHR43591">
    <property type="entry name" value="METHYLTRANSFERASE"/>
    <property type="match status" value="1"/>
</dbReference>
<keyword evidence="3" id="KW-1185">Reference proteome</keyword>
<dbReference type="OrthoDB" id="10017101at2759"/>
<accession>A0A5M3MRH1</accession>
<dbReference type="Gene3D" id="3.40.50.150">
    <property type="entry name" value="Vaccinia Virus protein VP39"/>
    <property type="match status" value="1"/>
</dbReference>
<dbReference type="InterPro" id="IPR025714">
    <property type="entry name" value="Methyltranfer_dom"/>
</dbReference>
<proteinExistence type="predicted"/>
<dbReference type="GO" id="GO:0032259">
    <property type="term" value="P:methylation"/>
    <property type="evidence" value="ECO:0007669"/>
    <property type="project" value="UniProtKB-KW"/>
</dbReference>
<dbReference type="GO" id="GO:0008168">
    <property type="term" value="F:methyltransferase activity"/>
    <property type="evidence" value="ECO:0007669"/>
    <property type="project" value="UniProtKB-KW"/>
</dbReference>
<keyword evidence="2" id="KW-0808">Transferase</keyword>
<evidence type="ECO:0000259" key="1">
    <source>
        <dbReference type="Pfam" id="PF13847"/>
    </source>
</evidence>
<dbReference type="Proteomes" id="UP000053558">
    <property type="component" value="Unassembled WGS sequence"/>
</dbReference>
<dbReference type="RefSeq" id="XP_007767587.1">
    <property type="nucleotide sequence ID" value="XM_007769397.1"/>
</dbReference>
<dbReference type="Pfam" id="PF13847">
    <property type="entry name" value="Methyltransf_31"/>
    <property type="match status" value="1"/>
</dbReference>
<dbReference type="CDD" id="cd02440">
    <property type="entry name" value="AdoMet_MTases"/>
    <property type="match status" value="1"/>
</dbReference>
<reference evidence="3" key="1">
    <citation type="journal article" date="2012" name="Science">
        <title>The Paleozoic origin of enzymatic lignin decomposition reconstructed from 31 fungal genomes.</title>
        <authorList>
            <person name="Floudas D."/>
            <person name="Binder M."/>
            <person name="Riley R."/>
            <person name="Barry K."/>
            <person name="Blanchette R.A."/>
            <person name="Henrissat B."/>
            <person name="Martinez A.T."/>
            <person name="Otillar R."/>
            <person name="Spatafora J.W."/>
            <person name="Yadav J.S."/>
            <person name="Aerts A."/>
            <person name="Benoit I."/>
            <person name="Boyd A."/>
            <person name="Carlson A."/>
            <person name="Copeland A."/>
            <person name="Coutinho P.M."/>
            <person name="de Vries R.P."/>
            <person name="Ferreira P."/>
            <person name="Findley K."/>
            <person name="Foster B."/>
            <person name="Gaskell J."/>
            <person name="Glotzer D."/>
            <person name="Gorecki P."/>
            <person name="Heitman J."/>
            <person name="Hesse C."/>
            <person name="Hori C."/>
            <person name="Igarashi K."/>
            <person name="Jurgens J.A."/>
            <person name="Kallen N."/>
            <person name="Kersten P."/>
            <person name="Kohler A."/>
            <person name="Kuees U."/>
            <person name="Kumar T.K.A."/>
            <person name="Kuo A."/>
            <person name="LaButti K."/>
            <person name="Larrondo L.F."/>
            <person name="Lindquist E."/>
            <person name="Ling A."/>
            <person name="Lombard V."/>
            <person name="Lucas S."/>
            <person name="Lundell T."/>
            <person name="Martin R."/>
            <person name="McLaughlin D.J."/>
            <person name="Morgenstern I."/>
            <person name="Morin E."/>
            <person name="Murat C."/>
            <person name="Nagy L.G."/>
            <person name="Nolan M."/>
            <person name="Ohm R.A."/>
            <person name="Patyshakuliyeva A."/>
            <person name="Rokas A."/>
            <person name="Ruiz-Duenas F.J."/>
            <person name="Sabat G."/>
            <person name="Salamov A."/>
            <person name="Samejima M."/>
            <person name="Schmutz J."/>
            <person name="Slot J.C."/>
            <person name="St John F."/>
            <person name="Stenlid J."/>
            <person name="Sun H."/>
            <person name="Sun S."/>
            <person name="Syed K."/>
            <person name="Tsang A."/>
            <person name="Wiebenga A."/>
            <person name="Young D."/>
            <person name="Pisabarro A."/>
            <person name="Eastwood D.C."/>
            <person name="Martin F."/>
            <person name="Cullen D."/>
            <person name="Grigoriev I.V."/>
            <person name="Hibbett D.S."/>
        </authorList>
    </citation>
    <scope>NUCLEOTIDE SEQUENCE [LARGE SCALE GENOMIC DNA]</scope>
    <source>
        <strain evidence="3">RWD-64-598 SS2</strain>
    </source>
</reference>
<dbReference type="AlphaFoldDB" id="A0A5M3MRH1"/>
<evidence type="ECO:0000313" key="2">
    <source>
        <dbReference type="EMBL" id="EIW81690.1"/>
    </source>
</evidence>
<dbReference type="OMA" id="DYAAMTW"/>
<dbReference type="EMBL" id="JH711577">
    <property type="protein sequence ID" value="EIW81690.1"/>
    <property type="molecule type" value="Genomic_DNA"/>
</dbReference>
<evidence type="ECO:0000313" key="3">
    <source>
        <dbReference type="Proteomes" id="UP000053558"/>
    </source>
</evidence>
<dbReference type="GeneID" id="19205149"/>
<sequence length="282" mass="31004">MSSQPDTAKYPHGYHPSVLRSHQWRTAENSAAYLLPHLKPDMRILDVGCGPGTITMGLAKYVPQGSVVGVDYAEDVVLRAQENLAAEAAKGTDGVNLKNVEFRTADVFALPFEDGAFDVVHVHQVLMHVGDPVRALRELRRVVRPGGGLLAAREGDIDAMSWWPALPALEEWRRVFIAVARKNNGEPDTGRRLVGLAIQAGFSRDAISASVHTWCFSAPEEREFWGGMMGERVVQSSFAGMAVDGGIATHEQLREIEQGWKEWVAAEDGWFGVMNSEIVCRV</sequence>
<protein>
    <submittedName>
        <fullName evidence="2">UbiE family methyltransferase</fullName>
    </submittedName>
</protein>
<organism evidence="2 3">
    <name type="scientific">Coniophora puteana (strain RWD-64-598)</name>
    <name type="common">Brown rot fungus</name>
    <dbReference type="NCBI Taxonomy" id="741705"/>
    <lineage>
        <taxon>Eukaryota</taxon>
        <taxon>Fungi</taxon>
        <taxon>Dikarya</taxon>
        <taxon>Basidiomycota</taxon>
        <taxon>Agaricomycotina</taxon>
        <taxon>Agaricomycetes</taxon>
        <taxon>Agaricomycetidae</taxon>
        <taxon>Boletales</taxon>
        <taxon>Coniophorineae</taxon>
        <taxon>Coniophoraceae</taxon>
        <taxon>Coniophora</taxon>
    </lineage>
</organism>
<name>A0A5M3MRH1_CONPW</name>